<reference evidence="1 2" key="1">
    <citation type="submission" date="2016-06" db="EMBL/GenBank/DDBJ databases">
        <authorList>
            <person name="Haines A.N."/>
            <person name="Council K.R."/>
        </authorList>
    </citation>
    <scope>NUCLEOTIDE SEQUENCE [LARGE SCALE GENOMIC DNA]</scope>
    <source>
        <strain evidence="1 2">SP158-29</strain>
    </source>
</reference>
<comment type="caution">
    <text evidence="1">The sequence shown here is derived from an EMBL/GenBank/DDBJ whole genome shotgun (WGS) entry which is preliminary data.</text>
</comment>
<dbReference type="RefSeq" id="WP_003106460.1">
    <property type="nucleotide sequence ID" value="NZ_CBCPIC010000002.1"/>
</dbReference>
<dbReference type="EMBL" id="NSGR01000008">
    <property type="protein sequence ID" value="PCH12114.1"/>
    <property type="molecule type" value="Genomic_DNA"/>
</dbReference>
<name>A0A854WPP1_9STRE</name>
<evidence type="ECO:0008006" key="3">
    <source>
        <dbReference type="Google" id="ProtNLM"/>
    </source>
</evidence>
<dbReference type="AlphaFoldDB" id="A0A854WPP1"/>
<proteinExistence type="predicted"/>
<protein>
    <recommendedName>
        <fullName evidence="3">V-type ATP synthase subunit G</fullName>
    </recommendedName>
</protein>
<dbReference type="Proteomes" id="UP000217465">
    <property type="component" value="Unassembled WGS sequence"/>
</dbReference>
<sequence>MSQSILTEMTSIEAEAKAISDSFLQKKKDYKIQKNEEITKLKATYDVEIQNALTEKEFDLINQLKLLESKVLSTQEMNKEKAEAIMKDNKETIINQIVDKVVSTYGY</sequence>
<evidence type="ECO:0000313" key="2">
    <source>
        <dbReference type="Proteomes" id="UP000217465"/>
    </source>
</evidence>
<accession>A0A854WPP1</accession>
<organism evidence="1 2">
    <name type="scientific">Streptococcus parauberis</name>
    <dbReference type="NCBI Taxonomy" id="1348"/>
    <lineage>
        <taxon>Bacteria</taxon>
        <taxon>Bacillati</taxon>
        <taxon>Bacillota</taxon>
        <taxon>Bacilli</taxon>
        <taxon>Lactobacillales</taxon>
        <taxon>Streptococcaceae</taxon>
        <taxon>Streptococcus</taxon>
    </lineage>
</organism>
<evidence type="ECO:0000313" key="1">
    <source>
        <dbReference type="EMBL" id="PCH12114.1"/>
    </source>
</evidence>
<gene>
    <name evidence="1" type="ORF">A9Y57_00829</name>
</gene>